<sequence length="212" mass="22472">MSAISTIQIPCTPKRPIPSRRTVTFPPTPLRLSRTHSSSTLPKGGRAPHLQLPTPTTPHKPLPRTAAPTKSILKRRAPATTSHSHATSFSPMAQAFRRDSHRVRKSISSKTLAAKQKAQNLKKATGEKINKLMVLAAAEFVGLGCVWQLGKEGLVRSMPAGIEDGFASLASNAGQAGGVDMGAIVGLGLAWTGVVAVGGMLAWNDEKMDVEQ</sequence>
<protein>
    <submittedName>
        <fullName evidence="3">Uncharacterized protein</fullName>
    </submittedName>
</protein>
<feature type="transmembrane region" description="Helical" evidence="2">
    <location>
        <begin position="181"/>
        <end position="203"/>
    </location>
</feature>
<gene>
    <name evidence="3" type="ORF">BJ508DRAFT_301805</name>
</gene>
<name>A0A3N4IKN3_ASCIM</name>
<feature type="transmembrane region" description="Helical" evidence="2">
    <location>
        <begin position="132"/>
        <end position="150"/>
    </location>
</feature>
<organism evidence="3 4">
    <name type="scientific">Ascobolus immersus RN42</name>
    <dbReference type="NCBI Taxonomy" id="1160509"/>
    <lineage>
        <taxon>Eukaryota</taxon>
        <taxon>Fungi</taxon>
        <taxon>Dikarya</taxon>
        <taxon>Ascomycota</taxon>
        <taxon>Pezizomycotina</taxon>
        <taxon>Pezizomycetes</taxon>
        <taxon>Pezizales</taxon>
        <taxon>Ascobolaceae</taxon>
        <taxon>Ascobolus</taxon>
    </lineage>
</organism>
<keyword evidence="4" id="KW-1185">Reference proteome</keyword>
<evidence type="ECO:0000313" key="4">
    <source>
        <dbReference type="Proteomes" id="UP000275078"/>
    </source>
</evidence>
<feature type="region of interest" description="Disordered" evidence="1">
    <location>
        <begin position="1"/>
        <end position="65"/>
    </location>
</feature>
<evidence type="ECO:0000256" key="2">
    <source>
        <dbReference type="SAM" id="Phobius"/>
    </source>
</evidence>
<keyword evidence="2" id="KW-1133">Transmembrane helix</keyword>
<accession>A0A3N4IKN3</accession>
<dbReference type="AlphaFoldDB" id="A0A3N4IKN3"/>
<evidence type="ECO:0000313" key="3">
    <source>
        <dbReference type="EMBL" id="RPA86439.1"/>
    </source>
</evidence>
<dbReference type="EMBL" id="ML119649">
    <property type="protein sequence ID" value="RPA86439.1"/>
    <property type="molecule type" value="Genomic_DNA"/>
</dbReference>
<keyword evidence="2" id="KW-0812">Transmembrane</keyword>
<evidence type="ECO:0000256" key="1">
    <source>
        <dbReference type="SAM" id="MobiDB-lite"/>
    </source>
</evidence>
<proteinExistence type="predicted"/>
<keyword evidence="2" id="KW-0472">Membrane</keyword>
<dbReference type="Proteomes" id="UP000275078">
    <property type="component" value="Unassembled WGS sequence"/>
</dbReference>
<feature type="compositionally biased region" description="Low complexity" evidence="1">
    <location>
        <begin position="30"/>
        <end position="54"/>
    </location>
</feature>
<reference evidence="3 4" key="1">
    <citation type="journal article" date="2018" name="Nat. Ecol. Evol.">
        <title>Pezizomycetes genomes reveal the molecular basis of ectomycorrhizal truffle lifestyle.</title>
        <authorList>
            <person name="Murat C."/>
            <person name="Payen T."/>
            <person name="Noel B."/>
            <person name="Kuo A."/>
            <person name="Morin E."/>
            <person name="Chen J."/>
            <person name="Kohler A."/>
            <person name="Krizsan K."/>
            <person name="Balestrini R."/>
            <person name="Da Silva C."/>
            <person name="Montanini B."/>
            <person name="Hainaut M."/>
            <person name="Levati E."/>
            <person name="Barry K.W."/>
            <person name="Belfiori B."/>
            <person name="Cichocki N."/>
            <person name="Clum A."/>
            <person name="Dockter R.B."/>
            <person name="Fauchery L."/>
            <person name="Guy J."/>
            <person name="Iotti M."/>
            <person name="Le Tacon F."/>
            <person name="Lindquist E.A."/>
            <person name="Lipzen A."/>
            <person name="Malagnac F."/>
            <person name="Mello A."/>
            <person name="Molinier V."/>
            <person name="Miyauchi S."/>
            <person name="Poulain J."/>
            <person name="Riccioni C."/>
            <person name="Rubini A."/>
            <person name="Sitrit Y."/>
            <person name="Splivallo R."/>
            <person name="Traeger S."/>
            <person name="Wang M."/>
            <person name="Zifcakova L."/>
            <person name="Wipf D."/>
            <person name="Zambonelli A."/>
            <person name="Paolocci F."/>
            <person name="Nowrousian M."/>
            <person name="Ottonello S."/>
            <person name="Baldrian P."/>
            <person name="Spatafora J.W."/>
            <person name="Henrissat B."/>
            <person name="Nagy L.G."/>
            <person name="Aury J.M."/>
            <person name="Wincker P."/>
            <person name="Grigoriev I.V."/>
            <person name="Bonfante P."/>
            <person name="Martin F.M."/>
        </authorList>
    </citation>
    <scope>NUCLEOTIDE SEQUENCE [LARGE SCALE GENOMIC DNA]</scope>
    <source>
        <strain evidence="3 4">RN42</strain>
    </source>
</reference>